<proteinExistence type="predicted"/>
<sequence>MMFMIKKSLREDMRIAIFYIDGKNHISNRYIKVLKIGQHDILAYCYFRNKVRKFKIENILSAELKRSKVS</sequence>
<protein>
    <recommendedName>
        <fullName evidence="3">WYL domain-containing protein</fullName>
    </recommendedName>
</protein>
<comment type="caution">
    <text evidence="1">The sequence shown here is derived from an EMBL/GenBank/DDBJ whole genome shotgun (WGS) entry which is preliminary data.</text>
</comment>
<evidence type="ECO:0008006" key="3">
    <source>
        <dbReference type="Google" id="ProtNLM"/>
    </source>
</evidence>
<name>A0A368XGD1_9BACI</name>
<gene>
    <name evidence="1" type="ORF">DFR57_108152</name>
</gene>
<dbReference type="Proteomes" id="UP000252585">
    <property type="component" value="Unassembled WGS sequence"/>
</dbReference>
<keyword evidence="2" id="KW-1185">Reference proteome</keyword>
<evidence type="ECO:0000313" key="2">
    <source>
        <dbReference type="Proteomes" id="UP000252585"/>
    </source>
</evidence>
<dbReference type="AlphaFoldDB" id="A0A368XGD1"/>
<dbReference type="OrthoDB" id="2112405at2"/>
<evidence type="ECO:0000313" key="1">
    <source>
        <dbReference type="EMBL" id="RCW67052.1"/>
    </source>
</evidence>
<reference evidence="1 2" key="1">
    <citation type="submission" date="2018-07" db="EMBL/GenBank/DDBJ databases">
        <title>Genomic Encyclopedia of Type Strains, Phase IV (KMG-IV): sequencing the most valuable type-strain genomes for metagenomic binning, comparative biology and taxonomic classification.</title>
        <authorList>
            <person name="Goeker M."/>
        </authorList>
    </citation>
    <scope>NUCLEOTIDE SEQUENCE [LARGE SCALE GENOMIC DNA]</scope>
    <source>
        <strain evidence="1 2">DSM 27696</strain>
    </source>
</reference>
<organism evidence="1 2">
    <name type="scientific">Saliterribacillus persicus</name>
    <dbReference type="NCBI Taxonomy" id="930114"/>
    <lineage>
        <taxon>Bacteria</taxon>
        <taxon>Bacillati</taxon>
        <taxon>Bacillota</taxon>
        <taxon>Bacilli</taxon>
        <taxon>Bacillales</taxon>
        <taxon>Bacillaceae</taxon>
        <taxon>Saliterribacillus</taxon>
    </lineage>
</organism>
<dbReference type="EMBL" id="QPJJ01000008">
    <property type="protein sequence ID" value="RCW67052.1"/>
    <property type="molecule type" value="Genomic_DNA"/>
</dbReference>
<accession>A0A368XGD1</accession>